<comment type="caution">
    <text evidence="1">The sequence shown here is derived from an EMBL/GenBank/DDBJ whole genome shotgun (WGS) entry which is preliminary data.</text>
</comment>
<organism evidence="1">
    <name type="scientific">marine sediment metagenome</name>
    <dbReference type="NCBI Taxonomy" id="412755"/>
    <lineage>
        <taxon>unclassified sequences</taxon>
        <taxon>metagenomes</taxon>
        <taxon>ecological metagenomes</taxon>
    </lineage>
</organism>
<dbReference type="AlphaFoldDB" id="X1CSE8"/>
<evidence type="ECO:0000313" key="1">
    <source>
        <dbReference type="EMBL" id="GAG98993.1"/>
    </source>
</evidence>
<dbReference type="SUPFAM" id="SSF53335">
    <property type="entry name" value="S-adenosyl-L-methionine-dependent methyltransferases"/>
    <property type="match status" value="1"/>
</dbReference>
<evidence type="ECO:0008006" key="2">
    <source>
        <dbReference type="Google" id="ProtNLM"/>
    </source>
</evidence>
<feature type="non-terminal residue" evidence="1">
    <location>
        <position position="1"/>
    </location>
</feature>
<name>X1CSE8_9ZZZZ</name>
<accession>X1CSE8</accession>
<gene>
    <name evidence="1" type="ORF">S01H4_49378</name>
</gene>
<protein>
    <recommendedName>
        <fullName evidence="2">Methyltransferase type 11 domain-containing protein</fullName>
    </recommendedName>
</protein>
<dbReference type="Gene3D" id="3.40.50.150">
    <property type="entry name" value="Vaccinia Virus protein VP39"/>
    <property type="match status" value="1"/>
</dbReference>
<dbReference type="InterPro" id="IPR029063">
    <property type="entry name" value="SAM-dependent_MTases_sf"/>
</dbReference>
<sequence>VGYEDIPSFKFDVVISGQTIEHVKQPWEWVKSLTRYYRKYICIIAPNTCEEHKYPIDTFRFLPDGIRELFEWAEIKPLEIFANGKDTIGIGTNDNT</sequence>
<dbReference type="EMBL" id="BART01027927">
    <property type="protein sequence ID" value="GAG98993.1"/>
    <property type="molecule type" value="Genomic_DNA"/>
</dbReference>
<proteinExistence type="predicted"/>
<reference evidence="1" key="1">
    <citation type="journal article" date="2014" name="Front. Microbiol.">
        <title>High frequency of phylogenetically diverse reductive dehalogenase-homologous genes in deep subseafloor sedimentary metagenomes.</title>
        <authorList>
            <person name="Kawai M."/>
            <person name="Futagami T."/>
            <person name="Toyoda A."/>
            <person name="Takaki Y."/>
            <person name="Nishi S."/>
            <person name="Hori S."/>
            <person name="Arai W."/>
            <person name="Tsubouchi T."/>
            <person name="Morono Y."/>
            <person name="Uchiyama I."/>
            <person name="Ito T."/>
            <person name="Fujiyama A."/>
            <person name="Inagaki F."/>
            <person name="Takami H."/>
        </authorList>
    </citation>
    <scope>NUCLEOTIDE SEQUENCE</scope>
    <source>
        <strain evidence="1">Expedition CK06-06</strain>
    </source>
</reference>